<comment type="caution">
    <text evidence="1">The sequence shown here is derived from an EMBL/GenBank/DDBJ whole genome shotgun (WGS) entry which is preliminary data.</text>
</comment>
<dbReference type="Proteomes" id="UP000465221">
    <property type="component" value="Unassembled WGS sequence"/>
</dbReference>
<sequence>MAKNWEGARSVLEATVKLLPRLSLKSFAENLQQITISNLSHLSKDAAWAAIQTNATAAEALEILEVGWAIIAKYIEFRDRASLPFENEHITEISGPSAGAQKPNRISVPMMVVQRGEDIERWQGLVPTIRMEEGFERFPLPPTTADIIGQAKRGPIVVFNANEIRNDAVIDAEYDAQFRELLKNLRKLVGEKKLSVRLPSTKSKRQQELQGILKWLWDVAVRPVLKAFRFLEPVPSNPLPHIWWVTNGYLGLMPIHAAGDSKKTTSDHVVSNYIPILMALLYARERKLRHLLEPNTRMLITAMPRTAGLNPLAMEKEVELVTVTVKRMSSVVAFTLIEPPRSEVLGALGGCG</sequence>
<gene>
    <name evidence="1" type="ORF">IFM46972_08175</name>
</gene>
<proteinExistence type="predicted"/>
<dbReference type="EMBL" id="BLKC01000067">
    <property type="protein sequence ID" value="GFF46950.1"/>
    <property type="molecule type" value="Genomic_DNA"/>
</dbReference>
<dbReference type="AlphaFoldDB" id="A0A8H3PBM7"/>
<organism evidence="1 2">
    <name type="scientific">Aspergillus udagawae</name>
    <dbReference type="NCBI Taxonomy" id="91492"/>
    <lineage>
        <taxon>Eukaryota</taxon>
        <taxon>Fungi</taxon>
        <taxon>Dikarya</taxon>
        <taxon>Ascomycota</taxon>
        <taxon>Pezizomycotina</taxon>
        <taxon>Eurotiomycetes</taxon>
        <taxon>Eurotiomycetidae</taxon>
        <taxon>Eurotiales</taxon>
        <taxon>Aspergillaceae</taxon>
        <taxon>Aspergillus</taxon>
        <taxon>Aspergillus subgen. Fumigati</taxon>
    </lineage>
</organism>
<evidence type="ECO:0000313" key="2">
    <source>
        <dbReference type="Proteomes" id="UP000465221"/>
    </source>
</evidence>
<evidence type="ECO:0000313" key="1">
    <source>
        <dbReference type="EMBL" id="GFF46950.1"/>
    </source>
</evidence>
<protein>
    <submittedName>
        <fullName evidence="1">Uncharacterized protein</fullName>
    </submittedName>
</protein>
<name>A0A8H3PBM7_9EURO</name>
<reference evidence="1 2" key="1">
    <citation type="submission" date="2020-01" db="EMBL/GenBank/DDBJ databases">
        <title>Draft genome sequence of Aspergillus udagawae IFM 46972.</title>
        <authorList>
            <person name="Takahashi H."/>
            <person name="Yaguchi T."/>
        </authorList>
    </citation>
    <scope>NUCLEOTIDE SEQUENCE [LARGE SCALE GENOMIC DNA]</scope>
    <source>
        <strain evidence="1 2">IFM 46972</strain>
    </source>
</reference>
<accession>A0A8H3PBM7</accession>